<name>A0A5M8NX59_9BACT</name>
<dbReference type="InterPro" id="IPR012337">
    <property type="entry name" value="RNaseH-like_sf"/>
</dbReference>
<comment type="caution">
    <text evidence="1">The sequence shown here is derived from an EMBL/GenBank/DDBJ whole genome shotgun (WGS) entry which is preliminary data.</text>
</comment>
<organism evidence="1 2">
    <name type="scientific">Candidatus Ordinivivax streblomastigis</name>
    <dbReference type="NCBI Taxonomy" id="2540710"/>
    <lineage>
        <taxon>Bacteria</taxon>
        <taxon>Pseudomonadati</taxon>
        <taxon>Bacteroidota</taxon>
        <taxon>Bacteroidia</taxon>
        <taxon>Bacteroidales</taxon>
        <taxon>Candidatus Ordinivivax</taxon>
    </lineage>
</organism>
<accession>A0A5M8NX59</accession>
<evidence type="ECO:0000313" key="2">
    <source>
        <dbReference type="Proteomes" id="UP000324575"/>
    </source>
</evidence>
<dbReference type="Proteomes" id="UP000324575">
    <property type="component" value="Unassembled WGS sequence"/>
</dbReference>
<reference evidence="1 2" key="1">
    <citation type="submission" date="2019-03" db="EMBL/GenBank/DDBJ databases">
        <title>Single cell metagenomics reveals metabolic interactions within the superorganism composed of flagellate Streblomastix strix and complex community of Bacteroidetes bacteria on its surface.</title>
        <authorList>
            <person name="Treitli S.C."/>
            <person name="Kolisko M."/>
            <person name="Husnik F."/>
            <person name="Keeling P."/>
            <person name="Hampl V."/>
        </authorList>
    </citation>
    <scope>NUCLEOTIDE SEQUENCE [LARGE SCALE GENOMIC DNA]</scope>
    <source>
        <strain evidence="1">St1</strain>
    </source>
</reference>
<protein>
    <recommendedName>
        <fullName evidence="3">Transposase IS4-like domain-containing protein</fullName>
    </recommendedName>
</protein>
<gene>
    <name evidence="1" type="ORF">EZS26_003880</name>
</gene>
<dbReference type="SUPFAM" id="SSF53098">
    <property type="entry name" value="Ribonuclease H-like"/>
    <property type="match status" value="1"/>
</dbReference>
<dbReference type="AlphaFoldDB" id="A0A5M8NX59"/>
<sequence>MANGVKVAINKNKINEDEQWDGSKGYITNTGLPVEVVYEQYRDLWQIEWAYRITKGILELRPMFHFTQKRIEAHICICFVAYKVYKELERILQTSGIKLSVDKVLDIAKTITTIKVKLPISGETITKTMLLTPIHESIAKLFDENFWKSFRVTHCQSQE</sequence>
<dbReference type="EMBL" id="SNRX01000172">
    <property type="protein sequence ID" value="KAA6299984.1"/>
    <property type="molecule type" value="Genomic_DNA"/>
</dbReference>
<evidence type="ECO:0008006" key="3">
    <source>
        <dbReference type="Google" id="ProtNLM"/>
    </source>
</evidence>
<evidence type="ECO:0000313" key="1">
    <source>
        <dbReference type="EMBL" id="KAA6299984.1"/>
    </source>
</evidence>
<proteinExistence type="predicted"/>